<dbReference type="InterPro" id="IPR006099">
    <property type="entry name" value="MeMalonylCoA_mutase_a/b_cat"/>
</dbReference>
<organism evidence="2 3">
    <name type="scientific">Algoriphagus jejuensis</name>
    <dbReference type="NCBI Taxonomy" id="419934"/>
    <lineage>
        <taxon>Bacteria</taxon>
        <taxon>Pseudomonadati</taxon>
        <taxon>Bacteroidota</taxon>
        <taxon>Cytophagia</taxon>
        <taxon>Cytophagales</taxon>
        <taxon>Cyclobacteriaceae</taxon>
        <taxon>Algoriphagus</taxon>
    </lineage>
</organism>
<dbReference type="InterPro" id="IPR016176">
    <property type="entry name" value="Cbl-dep_enz_cat"/>
</dbReference>
<dbReference type="SUPFAM" id="SSF51703">
    <property type="entry name" value="Cobalamin (vitamin B12)-dependent enzymes"/>
    <property type="match status" value="1"/>
</dbReference>
<feature type="domain" description="Methylmalonyl-CoA mutase alpha/beta chain catalytic" evidence="1">
    <location>
        <begin position="107"/>
        <end position="458"/>
    </location>
</feature>
<dbReference type="PANTHER" id="PTHR48101">
    <property type="entry name" value="METHYLMALONYL-COA MUTASE, MITOCHONDRIAL-RELATED"/>
    <property type="match status" value="1"/>
</dbReference>
<comment type="caution">
    <text evidence="2">The sequence shown here is derived from an EMBL/GenBank/DDBJ whole genome shotgun (WGS) entry which is preliminary data.</text>
</comment>
<dbReference type="RefSeq" id="WP_343854204.1">
    <property type="nucleotide sequence ID" value="NZ_BAAAFI010000046.1"/>
</dbReference>
<dbReference type="Proteomes" id="UP001500469">
    <property type="component" value="Unassembled WGS sequence"/>
</dbReference>
<protein>
    <recommendedName>
        <fullName evidence="1">Methylmalonyl-CoA mutase alpha/beta chain catalytic domain-containing protein</fullName>
    </recommendedName>
</protein>
<dbReference type="EMBL" id="BAAAFI010000046">
    <property type="protein sequence ID" value="GAA0880699.1"/>
    <property type="molecule type" value="Genomic_DNA"/>
</dbReference>
<dbReference type="Gene3D" id="3.20.20.240">
    <property type="entry name" value="Methylmalonyl-CoA mutase"/>
    <property type="match status" value="1"/>
</dbReference>
<gene>
    <name evidence="2" type="ORF">GCM10009119_36690</name>
</gene>
<dbReference type="PANTHER" id="PTHR48101:SF1">
    <property type="entry name" value="METHYLMALONYL-COA MUTASE, LARGE SUBUNIT"/>
    <property type="match status" value="1"/>
</dbReference>
<dbReference type="Pfam" id="PF01642">
    <property type="entry name" value="MM_CoA_mutase"/>
    <property type="match status" value="1"/>
</dbReference>
<evidence type="ECO:0000259" key="1">
    <source>
        <dbReference type="Pfam" id="PF01642"/>
    </source>
</evidence>
<reference evidence="2 3" key="1">
    <citation type="journal article" date="2019" name="Int. J. Syst. Evol. Microbiol.">
        <title>The Global Catalogue of Microorganisms (GCM) 10K type strain sequencing project: providing services to taxonomists for standard genome sequencing and annotation.</title>
        <authorList>
            <consortium name="The Broad Institute Genomics Platform"/>
            <consortium name="The Broad Institute Genome Sequencing Center for Infectious Disease"/>
            <person name="Wu L."/>
            <person name="Ma J."/>
        </authorList>
    </citation>
    <scope>NUCLEOTIDE SEQUENCE [LARGE SCALE GENOMIC DNA]</scope>
    <source>
        <strain evidence="2 3">JCM 16112</strain>
    </source>
</reference>
<name>A0ABN1N483_9BACT</name>
<accession>A0ABN1N483</accession>
<keyword evidence="3" id="KW-1185">Reference proteome</keyword>
<evidence type="ECO:0000313" key="3">
    <source>
        <dbReference type="Proteomes" id="UP001500469"/>
    </source>
</evidence>
<evidence type="ECO:0000313" key="2">
    <source>
        <dbReference type="EMBL" id="GAA0880699.1"/>
    </source>
</evidence>
<sequence>MTKNLFNEFSVSAKGDWEKRVVQDLRGKDFDSSLKSRLWEKIEVEPFYTSEDLQGKAPVQHRFQKESEIPGMPPRQWANMVSVFPGDSVDSVLRALQNGAEGLVLHLSGFEDLSEILKGVKPEYIPILIQPIGNPIAAINTFFTWIESLDVPSDNVTGGLLWSPSDLVFDHNGEYELAIEIFQELLELTESFPNFRSFAVKTSRYSESGGNPIDAVVFGLGELIELIDLSGESPAKVFQNMLLDVAVADHHFGEIARLKAFRMATDALGSLYSIELAERDLILLAKTAHWSKSILDVNSNLIRQTYEAMAAVLGGVNLLWTSPLHEESANDLERRIARNVSSILREEAYLDKVIDPASGSFFLEKIQAEILAEIQQGLRDLEVKGGWLAVLKSTEIHSKVKSHREKIQNAVSEKQISKIGVNKFVASGNLKNDLEFEFFEEKSYELKPTRATYLAEWQNQSDG</sequence>
<proteinExistence type="predicted"/>